<accession>A0A6L8LH63</accession>
<dbReference type="SUPFAM" id="SSF52540">
    <property type="entry name" value="P-loop containing nucleoside triphosphate hydrolases"/>
    <property type="match status" value="1"/>
</dbReference>
<sequence>MNDRFDYFVVFAEMRTGSNFLEANLNAFPGLVCHGEAFNPHFIGYPNSTEILGISQDMRDADPARLIEAIKRQPGKMGGFRYFHDHDPRVLDQCLNDPRCAKIILTRNPVDSYVSWKIAQATGQWKLTNVNKRRDSKARFDRAEFEKHLGDLQDFQVLLLNGLQKTGQTAFYVAYEDLQDLDVMNGLARWLGQEDQLDSLDDKLKKQNPAPVSEKVENFAEMEQALARLDRFNLTRTPNFEPRRNAVVPSYVAAAKSRLLYLPVRSGPEATVMRWLAALDGADEGDLQSGFSQKTLRQWKKDNPGFRSFTALRHPVARAHAAFCDRILSTGPGSFAKIRKTIQKTFKLPLPDEVDSSYDAATHRACFIGFLEFLKANLSGQTGVRVDASWASQAQVLQGFTDVAPPDFILREDEMEAMLPFVAARAGQGQAPAPAPVADTAPVPLSAIYDDEIEQLAGNIYQKDYIRFGFGRWK</sequence>
<organism evidence="1 2">
    <name type="scientific">Thalassovita mangrovi</name>
    <dbReference type="NCBI Taxonomy" id="2692236"/>
    <lineage>
        <taxon>Bacteria</taxon>
        <taxon>Pseudomonadati</taxon>
        <taxon>Pseudomonadota</taxon>
        <taxon>Alphaproteobacteria</taxon>
        <taxon>Rhodobacterales</taxon>
        <taxon>Roseobacteraceae</taxon>
        <taxon>Thalassovita</taxon>
    </lineage>
</organism>
<dbReference type="EMBL" id="WWEN01000003">
    <property type="protein sequence ID" value="MYM55421.1"/>
    <property type="molecule type" value="Genomic_DNA"/>
</dbReference>
<dbReference type="Proteomes" id="UP000479043">
    <property type="component" value="Unassembled WGS sequence"/>
</dbReference>
<dbReference type="AlphaFoldDB" id="A0A6L8LH63"/>
<keyword evidence="2" id="KW-1185">Reference proteome</keyword>
<reference evidence="1 2" key="1">
    <citation type="submission" date="2020-01" db="EMBL/GenBank/DDBJ databases">
        <authorList>
            <person name="Chen S."/>
        </authorList>
    </citation>
    <scope>NUCLEOTIDE SEQUENCE [LARGE SCALE GENOMIC DNA]</scope>
    <source>
        <strain evidence="1 2">GS-10</strain>
    </source>
</reference>
<evidence type="ECO:0000313" key="1">
    <source>
        <dbReference type="EMBL" id="MYM55421.1"/>
    </source>
</evidence>
<name>A0A6L8LH63_9RHOB</name>
<dbReference type="Gene3D" id="3.40.50.300">
    <property type="entry name" value="P-loop containing nucleotide triphosphate hydrolases"/>
    <property type="match status" value="1"/>
</dbReference>
<protein>
    <submittedName>
        <fullName evidence="1">Nodulation protein NodH</fullName>
    </submittedName>
</protein>
<evidence type="ECO:0000313" key="2">
    <source>
        <dbReference type="Proteomes" id="UP000479043"/>
    </source>
</evidence>
<gene>
    <name evidence="1" type="ORF">GR167_08895</name>
</gene>
<comment type="caution">
    <text evidence="1">The sequence shown here is derived from an EMBL/GenBank/DDBJ whole genome shotgun (WGS) entry which is preliminary data.</text>
</comment>
<proteinExistence type="predicted"/>
<dbReference type="RefSeq" id="WP_160973114.1">
    <property type="nucleotide sequence ID" value="NZ_WWEN01000003.1"/>
</dbReference>
<dbReference type="InterPro" id="IPR027417">
    <property type="entry name" value="P-loop_NTPase"/>
</dbReference>